<dbReference type="Gene3D" id="2.20.25.90">
    <property type="entry name" value="ADC-like domains"/>
    <property type="match status" value="1"/>
</dbReference>
<evidence type="ECO:0000256" key="8">
    <source>
        <dbReference type="ARBA" id="ARBA00023004"/>
    </source>
</evidence>
<dbReference type="PROSITE" id="PS51379">
    <property type="entry name" value="4FE4S_FER_2"/>
    <property type="match status" value="1"/>
</dbReference>
<dbReference type="GO" id="GO:0016020">
    <property type="term" value="C:membrane"/>
    <property type="evidence" value="ECO:0007669"/>
    <property type="project" value="InterPro"/>
</dbReference>
<dbReference type="GO" id="GO:0048038">
    <property type="term" value="F:quinone binding"/>
    <property type="evidence" value="ECO:0007669"/>
    <property type="project" value="UniProtKB-KW"/>
</dbReference>
<feature type="domain" description="2Fe-2S ferredoxin-type" evidence="12">
    <location>
        <begin position="41"/>
        <end position="119"/>
    </location>
</feature>
<evidence type="ECO:0000256" key="5">
    <source>
        <dbReference type="ARBA" id="ARBA00022719"/>
    </source>
</evidence>
<dbReference type="InterPro" id="IPR036010">
    <property type="entry name" value="2Fe-2S_ferredoxin-like_sf"/>
</dbReference>
<comment type="caution">
    <text evidence="16">The sequence shown here is derived from an EMBL/GenBank/DDBJ whole genome shotgun (WGS) entry which is preliminary data.</text>
</comment>
<dbReference type="Pfam" id="PF10588">
    <property type="entry name" value="NADH-G_4Fe-4S_3"/>
    <property type="match status" value="1"/>
</dbReference>
<sequence length="581" mass="63755">MPRPGRRAASPRNTGMSSCFISARSAVLWTARSRNDGDLMAQVKVKFDGREISVEKGTNLIEAAKLAGIFVPHFCYHPGLPVVGVCRICLCELEGRPKLVAGCATSVEEGMHVITRSKKVADARRAVMEFLLIHHPLDCPMCDKGGECTLQDYTMLLGPSRSRFQFEKLTWPEEDVGGKLVLNKNRCILCMRCVNLCKDVAGLDEIAVLNRGEQTFIGTVDGRMIENELAGNIADICPVGALTSKDFRFKARPWELTNVSSVCPHCSKGCNIVVGFHARRNEILRNTARTNMDVNQWWICDRGRGGFHYVHDEKRLTAPARRGDKGYQGVSWNEALLEISASLRDIILRHGARAVGVLGSGTLTNEEQYLTRAVFRDGLGITHIDFPRRPQPEVRYAKFTIEGDKDPNARGALLCGVAPVQSGLGVRDMVRAAAEGTIKALLFLRGGPLDLFGEPAIVQRALENVELLVIVDIAPSPISERADWVLPGVTFAEKDGTFTNSQGRVQRIRKVLTLRGDTREEWRILQELGQHLGALKARDPDPERIFARLAQAVPAFSGLTYTTLGELGAPIAAATADVAVG</sequence>
<dbReference type="PROSITE" id="PS00643">
    <property type="entry name" value="COMPLEX1_75K_3"/>
    <property type="match status" value="1"/>
</dbReference>
<keyword evidence="6" id="KW-0479">Metal-binding</keyword>
<dbReference type="FunFam" id="3.10.20.740:FF:000001">
    <property type="entry name" value="NADH-quinone oxidoreductase subunit G"/>
    <property type="match status" value="1"/>
</dbReference>
<evidence type="ECO:0000313" key="16">
    <source>
        <dbReference type="EMBL" id="TMQ62104.1"/>
    </source>
</evidence>
<evidence type="ECO:0000256" key="2">
    <source>
        <dbReference type="ARBA" id="ARBA00005404"/>
    </source>
</evidence>
<comment type="similarity">
    <text evidence="2">Belongs to the complex I 75 kDa subunit family.</text>
</comment>
<dbReference type="GO" id="GO:0008137">
    <property type="term" value="F:NADH dehydrogenase (ubiquinone) activity"/>
    <property type="evidence" value="ECO:0007669"/>
    <property type="project" value="InterPro"/>
</dbReference>
<keyword evidence="7" id="KW-1278">Translocase</keyword>
<evidence type="ECO:0000256" key="1">
    <source>
        <dbReference type="ARBA" id="ARBA00001966"/>
    </source>
</evidence>
<name>A0A538TEV6_UNCEI</name>
<keyword evidence="5" id="KW-0874">Quinone</keyword>
<evidence type="ECO:0000256" key="4">
    <source>
        <dbReference type="ARBA" id="ARBA00022714"/>
    </source>
</evidence>
<dbReference type="InterPro" id="IPR001041">
    <property type="entry name" value="2Fe-2S_ferredoxin-type"/>
</dbReference>
<dbReference type="PROSITE" id="PS00641">
    <property type="entry name" value="COMPLEX1_75K_1"/>
    <property type="match status" value="1"/>
</dbReference>
<keyword evidence="4" id="KW-0001">2Fe-2S</keyword>
<dbReference type="SMART" id="SM00929">
    <property type="entry name" value="NADH-G_4Fe-4S_3"/>
    <property type="match status" value="1"/>
</dbReference>
<dbReference type="PROSITE" id="PS51669">
    <property type="entry name" value="4FE4S_MOW_BIS_MGD"/>
    <property type="match status" value="1"/>
</dbReference>
<dbReference type="PANTHER" id="PTHR43105">
    <property type="entry name" value="RESPIRATORY NITRATE REDUCTASE"/>
    <property type="match status" value="1"/>
</dbReference>
<evidence type="ECO:0000259" key="13">
    <source>
        <dbReference type="PROSITE" id="PS51379"/>
    </source>
</evidence>
<dbReference type="InterPro" id="IPR050123">
    <property type="entry name" value="Prok_molybdopt-oxidoreductase"/>
</dbReference>
<dbReference type="FunFam" id="3.30.70.20:FF:000002">
    <property type="entry name" value="NADH-ubiquinone oxidoreductase 75 kDa subunit"/>
    <property type="match status" value="1"/>
</dbReference>
<evidence type="ECO:0000259" key="14">
    <source>
        <dbReference type="PROSITE" id="PS51669"/>
    </source>
</evidence>
<dbReference type="GO" id="GO:0046872">
    <property type="term" value="F:metal ion binding"/>
    <property type="evidence" value="ECO:0007669"/>
    <property type="project" value="UniProtKB-KW"/>
</dbReference>
<reference evidence="16 17" key="1">
    <citation type="journal article" date="2019" name="Nat. Microbiol.">
        <title>Mediterranean grassland soil C-N compound turnover is dependent on rainfall and depth, and is mediated by genomically divergent microorganisms.</title>
        <authorList>
            <person name="Diamond S."/>
            <person name="Andeer P.F."/>
            <person name="Li Z."/>
            <person name="Crits-Christoph A."/>
            <person name="Burstein D."/>
            <person name="Anantharaman K."/>
            <person name="Lane K.R."/>
            <person name="Thomas B.C."/>
            <person name="Pan C."/>
            <person name="Northen T.R."/>
            <person name="Banfield J.F."/>
        </authorList>
    </citation>
    <scope>NUCLEOTIDE SEQUENCE [LARGE SCALE GENOMIC DNA]</scope>
    <source>
        <strain evidence="16">WS_5</strain>
    </source>
</reference>
<evidence type="ECO:0000256" key="3">
    <source>
        <dbReference type="ARBA" id="ARBA00022485"/>
    </source>
</evidence>
<evidence type="ECO:0000313" key="17">
    <source>
        <dbReference type="Proteomes" id="UP000320913"/>
    </source>
</evidence>
<gene>
    <name evidence="16" type="ORF">E6K75_00335</name>
</gene>
<dbReference type="Pfam" id="PF00384">
    <property type="entry name" value="Molybdopterin"/>
    <property type="match status" value="2"/>
</dbReference>
<feature type="domain" description="4Fe-4S His(Cys)3-ligated-type" evidence="15">
    <location>
        <begin position="119"/>
        <end position="158"/>
    </location>
</feature>
<keyword evidence="10" id="KW-0520">NAD</keyword>
<evidence type="ECO:0000259" key="15">
    <source>
        <dbReference type="PROSITE" id="PS51839"/>
    </source>
</evidence>
<accession>A0A538TEV6</accession>
<feature type="domain" description="4Fe-4S Mo/W bis-MGD-type" evidence="14">
    <location>
        <begin position="256"/>
        <end position="314"/>
    </location>
</feature>
<dbReference type="InterPro" id="IPR006963">
    <property type="entry name" value="Mopterin_OxRdtase_4Fe-4S_dom"/>
</dbReference>
<dbReference type="SUPFAM" id="SSF54862">
    <property type="entry name" value="4Fe-4S ferredoxins"/>
    <property type="match status" value="1"/>
</dbReference>
<dbReference type="EMBL" id="VBOV01000006">
    <property type="protein sequence ID" value="TMQ62104.1"/>
    <property type="molecule type" value="Genomic_DNA"/>
</dbReference>
<dbReference type="SUPFAM" id="SSF54292">
    <property type="entry name" value="2Fe-2S ferredoxin-like"/>
    <property type="match status" value="1"/>
</dbReference>
<dbReference type="SUPFAM" id="SSF53706">
    <property type="entry name" value="Formate dehydrogenase/DMSO reductase, domains 1-3"/>
    <property type="match status" value="1"/>
</dbReference>
<dbReference type="InterPro" id="IPR019574">
    <property type="entry name" value="NADH_UbQ_OxRdtase_Gsu_4Fe4S-bd"/>
</dbReference>
<comment type="cofactor">
    <cofactor evidence="11">
        <name>[2Fe-2S] cluster</name>
        <dbReference type="ChEBI" id="CHEBI:190135"/>
    </cofactor>
</comment>
<dbReference type="GO" id="GO:0051537">
    <property type="term" value="F:2 iron, 2 sulfur cluster binding"/>
    <property type="evidence" value="ECO:0007669"/>
    <property type="project" value="UniProtKB-KW"/>
</dbReference>
<dbReference type="PROSITE" id="PS51839">
    <property type="entry name" value="4FE4S_HC3"/>
    <property type="match status" value="1"/>
</dbReference>
<feature type="domain" description="4Fe-4S ferredoxin-type" evidence="13">
    <location>
        <begin position="178"/>
        <end position="206"/>
    </location>
</feature>
<dbReference type="PROSITE" id="PS00642">
    <property type="entry name" value="COMPLEX1_75K_2"/>
    <property type="match status" value="1"/>
</dbReference>
<dbReference type="GO" id="GO:0042773">
    <property type="term" value="P:ATP synthesis coupled electron transport"/>
    <property type="evidence" value="ECO:0007669"/>
    <property type="project" value="InterPro"/>
</dbReference>
<evidence type="ECO:0000256" key="7">
    <source>
        <dbReference type="ARBA" id="ARBA00022967"/>
    </source>
</evidence>
<dbReference type="InterPro" id="IPR000283">
    <property type="entry name" value="NADH_UbQ_OxRdtase_75kDa_su_CS"/>
</dbReference>
<organism evidence="16 17">
    <name type="scientific">Eiseniibacteriota bacterium</name>
    <dbReference type="NCBI Taxonomy" id="2212470"/>
    <lineage>
        <taxon>Bacteria</taxon>
        <taxon>Candidatus Eiseniibacteriota</taxon>
    </lineage>
</organism>
<dbReference type="PANTHER" id="PTHR43105:SF10">
    <property type="entry name" value="NADH-QUINONE OXIDOREDUCTASE SUBUNIT G"/>
    <property type="match status" value="1"/>
</dbReference>
<dbReference type="PROSITE" id="PS51085">
    <property type="entry name" value="2FE2S_FER_2"/>
    <property type="match status" value="1"/>
</dbReference>
<evidence type="ECO:0000256" key="11">
    <source>
        <dbReference type="ARBA" id="ARBA00034078"/>
    </source>
</evidence>
<dbReference type="Proteomes" id="UP000320913">
    <property type="component" value="Unassembled WGS sequence"/>
</dbReference>
<proteinExistence type="inferred from homology"/>
<comment type="cofactor">
    <cofactor evidence="1">
        <name>[4Fe-4S] cluster</name>
        <dbReference type="ChEBI" id="CHEBI:49883"/>
    </cofactor>
</comment>
<dbReference type="Gene3D" id="3.40.50.740">
    <property type="match status" value="1"/>
</dbReference>
<dbReference type="GO" id="GO:0051539">
    <property type="term" value="F:4 iron, 4 sulfur cluster binding"/>
    <property type="evidence" value="ECO:0007669"/>
    <property type="project" value="UniProtKB-KW"/>
</dbReference>
<dbReference type="CDD" id="cd00207">
    <property type="entry name" value="fer2"/>
    <property type="match status" value="1"/>
</dbReference>
<dbReference type="InterPro" id="IPR054351">
    <property type="entry name" value="NADH_UbQ_OxRdtase_ferredoxin"/>
</dbReference>
<dbReference type="InterPro" id="IPR017896">
    <property type="entry name" value="4Fe4S_Fe-S-bd"/>
</dbReference>
<evidence type="ECO:0000256" key="9">
    <source>
        <dbReference type="ARBA" id="ARBA00023014"/>
    </source>
</evidence>
<evidence type="ECO:0000259" key="12">
    <source>
        <dbReference type="PROSITE" id="PS51085"/>
    </source>
</evidence>
<protein>
    <submittedName>
        <fullName evidence="16">2Fe-2S iron-sulfur cluster binding domain-containing protein</fullName>
    </submittedName>
</protein>
<keyword evidence="8" id="KW-0408">Iron</keyword>
<keyword evidence="9" id="KW-0411">Iron-sulfur</keyword>
<dbReference type="GO" id="GO:0003954">
    <property type="term" value="F:NADH dehydrogenase activity"/>
    <property type="evidence" value="ECO:0007669"/>
    <property type="project" value="TreeGrafter"/>
</dbReference>
<evidence type="ECO:0000256" key="10">
    <source>
        <dbReference type="ARBA" id="ARBA00023027"/>
    </source>
</evidence>
<evidence type="ECO:0000256" key="6">
    <source>
        <dbReference type="ARBA" id="ARBA00022723"/>
    </source>
</evidence>
<dbReference type="AlphaFoldDB" id="A0A538TEV6"/>
<keyword evidence="3" id="KW-0004">4Fe-4S</keyword>
<dbReference type="InterPro" id="IPR006656">
    <property type="entry name" value="Mopterin_OxRdtase"/>
</dbReference>
<dbReference type="Pfam" id="PF13510">
    <property type="entry name" value="Fer2_4"/>
    <property type="match status" value="1"/>
</dbReference>
<dbReference type="SMART" id="SM00926">
    <property type="entry name" value="Molybdop_Fe4S4"/>
    <property type="match status" value="1"/>
</dbReference>
<dbReference type="Pfam" id="PF22117">
    <property type="entry name" value="Fer4_Nqo3"/>
    <property type="match status" value="1"/>
</dbReference>
<dbReference type="Pfam" id="PF04879">
    <property type="entry name" value="Molybdop_Fe4S4"/>
    <property type="match status" value="1"/>
</dbReference>
<dbReference type="Gene3D" id="3.10.20.740">
    <property type="match status" value="1"/>
</dbReference>
<dbReference type="Gene3D" id="3.30.70.20">
    <property type="match status" value="1"/>
</dbReference>